<organism evidence="1 2">
    <name type="scientific">Eretmocerus hayati</name>
    <dbReference type="NCBI Taxonomy" id="131215"/>
    <lineage>
        <taxon>Eukaryota</taxon>
        <taxon>Metazoa</taxon>
        <taxon>Ecdysozoa</taxon>
        <taxon>Arthropoda</taxon>
        <taxon>Hexapoda</taxon>
        <taxon>Insecta</taxon>
        <taxon>Pterygota</taxon>
        <taxon>Neoptera</taxon>
        <taxon>Endopterygota</taxon>
        <taxon>Hymenoptera</taxon>
        <taxon>Apocrita</taxon>
        <taxon>Proctotrupomorpha</taxon>
        <taxon>Chalcidoidea</taxon>
        <taxon>Aphelinidae</taxon>
        <taxon>Aphelininae</taxon>
        <taxon>Eretmocerus</taxon>
    </lineage>
</organism>
<evidence type="ECO:0000313" key="1">
    <source>
        <dbReference type="EMBL" id="KAJ8684633.1"/>
    </source>
</evidence>
<accession>A0ACC2PNE0</accession>
<protein>
    <submittedName>
        <fullName evidence="1">Uncharacterized protein</fullName>
    </submittedName>
</protein>
<reference evidence="1" key="1">
    <citation type="submission" date="2023-04" db="EMBL/GenBank/DDBJ databases">
        <title>A chromosome-level genome assembly of the parasitoid wasp Eretmocerus hayati.</title>
        <authorList>
            <person name="Zhong Y."/>
            <person name="Liu S."/>
            <person name="Liu Y."/>
        </authorList>
    </citation>
    <scope>NUCLEOTIDE SEQUENCE</scope>
    <source>
        <strain evidence="1">ZJU_SS_LIU_2023</strain>
    </source>
</reference>
<gene>
    <name evidence="1" type="ORF">QAD02_020426</name>
</gene>
<dbReference type="EMBL" id="CM056741">
    <property type="protein sequence ID" value="KAJ8684633.1"/>
    <property type="molecule type" value="Genomic_DNA"/>
</dbReference>
<keyword evidence="2" id="KW-1185">Reference proteome</keyword>
<comment type="caution">
    <text evidence="1">The sequence shown here is derived from an EMBL/GenBank/DDBJ whole genome shotgun (WGS) entry which is preliminary data.</text>
</comment>
<dbReference type="Proteomes" id="UP001239111">
    <property type="component" value="Chromosome 1"/>
</dbReference>
<name>A0ACC2PNE0_9HYME</name>
<proteinExistence type="predicted"/>
<sequence length="101" mass="11478">MNLPKDEEVEYGKLTVKQLKERLAAIGAKLGGRKKELIKRLILYELNANFGHEPVDYVPDERMKTSNDTTYKDLHAGCPLPASTQVSLLSFLKWYHDSSTI</sequence>
<evidence type="ECO:0000313" key="2">
    <source>
        <dbReference type="Proteomes" id="UP001239111"/>
    </source>
</evidence>